<dbReference type="Proteomes" id="UP000199046">
    <property type="component" value="Unassembled WGS sequence"/>
</dbReference>
<dbReference type="AlphaFoldDB" id="A0A1I1KCB1"/>
<proteinExistence type="predicted"/>
<evidence type="ECO:0000313" key="2">
    <source>
        <dbReference type="Proteomes" id="UP000199046"/>
    </source>
</evidence>
<reference evidence="2" key="1">
    <citation type="submission" date="2016-10" db="EMBL/GenBank/DDBJ databases">
        <authorList>
            <person name="Varghese N."/>
            <person name="Submissions S."/>
        </authorList>
    </citation>
    <scope>NUCLEOTIDE SEQUENCE [LARGE SCALE GENOMIC DNA]</scope>
    <source>
        <strain evidence="2">DSM 23439</strain>
    </source>
</reference>
<organism evidence="1 2">
    <name type="scientific">Kushneria avicenniae</name>
    <dbReference type="NCBI Taxonomy" id="402385"/>
    <lineage>
        <taxon>Bacteria</taxon>
        <taxon>Pseudomonadati</taxon>
        <taxon>Pseudomonadota</taxon>
        <taxon>Gammaproteobacteria</taxon>
        <taxon>Oceanospirillales</taxon>
        <taxon>Halomonadaceae</taxon>
        <taxon>Kushneria</taxon>
    </lineage>
</organism>
<protein>
    <submittedName>
        <fullName evidence="1">Uncharacterized protein</fullName>
    </submittedName>
</protein>
<sequence length="38" mass="4296">MAETSFLNSVLEQFDITLSQSQRLLRLELPGAALLPHR</sequence>
<dbReference type="EMBL" id="FOLY01000004">
    <property type="protein sequence ID" value="SFC58487.1"/>
    <property type="molecule type" value="Genomic_DNA"/>
</dbReference>
<feature type="non-terminal residue" evidence="1">
    <location>
        <position position="38"/>
    </location>
</feature>
<name>A0A1I1KCB1_9GAMM</name>
<evidence type="ECO:0000313" key="1">
    <source>
        <dbReference type="EMBL" id="SFC58487.1"/>
    </source>
</evidence>
<gene>
    <name evidence="1" type="ORF">SAMN05421848_1878</name>
</gene>
<keyword evidence="2" id="KW-1185">Reference proteome</keyword>
<accession>A0A1I1KCB1</accession>